<dbReference type="PROSITE" id="PS00571">
    <property type="entry name" value="AMIDASES"/>
    <property type="match status" value="1"/>
</dbReference>
<dbReference type="Proteomes" id="UP001518989">
    <property type="component" value="Unassembled WGS sequence"/>
</dbReference>
<name>A0ABS3KRL2_9PROT</name>
<dbReference type="Pfam" id="PF01425">
    <property type="entry name" value="Amidase"/>
    <property type="match status" value="1"/>
</dbReference>
<organism evidence="2 3">
    <name type="scientific">Roseomonas haemaphysalidis</name>
    <dbReference type="NCBI Taxonomy" id="2768162"/>
    <lineage>
        <taxon>Bacteria</taxon>
        <taxon>Pseudomonadati</taxon>
        <taxon>Pseudomonadota</taxon>
        <taxon>Alphaproteobacteria</taxon>
        <taxon>Acetobacterales</taxon>
        <taxon>Roseomonadaceae</taxon>
        <taxon>Roseomonas</taxon>
    </lineage>
</organism>
<dbReference type="InterPro" id="IPR020556">
    <property type="entry name" value="Amidase_CS"/>
</dbReference>
<dbReference type="EMBL" id="JACTNG010000007">
    <property type="protein sequence ID" value="MBO1080082.1"/>
    <property type="molecule type" value="Genomic_DNA"/>
</dbReference>
<keyword evidence="3" id="KW-1185">Reference proteome</keyword>
<dbReference type="EC" id="3.5.1.4" evidence="2"/>
<evidence type="ECO:0000313" key="2">
    <source>
        <dbReference type="EMBL" id="MBO1080082.1"/>
    </source>
</evidence>
<dbReference type="GO" id="GO:0004040">
    <property type="term" value="F:amidase activity"/>
    <property type="evidence" value="ECO:0007669"/>
    <property type="project" value="UniProtKB-EC"/>
</dbReference>
<keyword evidence="2" id="KW-0378">Hydrolase</keyword>
<feature type="domain" description="Amidase" evidence="1">
    <location>
        <begin position="20"/>
        <end position="383"/>
    </location>
</feature>
<evidence type="ECO:0000259" key="1">
    <source>
        <dbReference type="Pfam" id="PF01425"/>
    </source>
</evidence>
<dbReference type="InterPro" id="IPR036928">
    <property type="entry name" value="AS_sf"/>
</dbReference>
<gene>
    <name evidence="2" type="ORF">IAI61_13665</name>
</gene>
<protein>
    <submittedName>
        <fullName evidence="2">Amidase</fullName>
        <ecNumber evidence="2">3.5.1.4</ecNumber>
    </submittedName>
</protein>
<dbReference type="InterPro" id="IPR023631">
    <property type="entry name" value="Amidase_dom"/>
</dbReference>
<dbReference type="PANTHER" id="PTHR46310">
    <property type="entry name" value="AMIDASE 1"/>
    <property type="match status" value="1"/>
</dbReference>
<dbReference type="PANTHER" id="PTHR46310:SF7">
    <property type="entry name" value="AMIDASE 1"/>
    <property type="match status" value="1"/>
</dbReference>
<dbReference type="RefSeq" id="WP_207417899.1">
    <property type="nucleotide sequence ID" value="NZ_CP061177.1"/>
</dbReference>
<sequence>MTNSTTDAFLPGPRYRLSPAASGPLTGLSFAAKDLFDVAGTPTGAGNPDWARTHPVPQAHAWAVGKLLDAGADLVGKTVTCEISLGILGFNQFFGTPANPAAPGCLPGGSSSGSASAVAAGECDIALGTDTGGSVRVPASLCGLHGLRTTHGRISFAGVCAQAPSFDTVGWFTRDAATFAKASAVLLQEPIPAPMAAPLLVAEDAFALADAEVREALAGAVALLGRVLGHAPQGVNLGPAGALVAWSAQRNILQRHEGWRTFRDWIDAANPRFAFNVARNLTLAAGFTDAQAAEAASVRQQVLARARGLLEGGAILCLPTTPFTAPPLGLPLAALDALSERISQLTSFAGFAGLPQLSLPLGHAGGKPCGLSILAWHGQDTKLVAIAEAVERARH</sequence>
<reference evidence="2 3" key="1">
    <citation type="submission" date="2020-09" db="EMBL/GenBank/DDBJ databases">
        <title>Roseomonas.</title>
        <authorList>
            <person name="Zhu W."/>
        </authorList>
    </citation>
    <scope>NUCLEOTIDE SEQUENCE [LARGE SCALE GENOMIC DNA]</scope>
    <source>
        <strain evidence="2 3">573</strain>
    </source>
</reference>
<proteinExistence type="predicted"/>
<dbReference type="SUPFAM" id="SSF75304">
    <property type="entry name" value="Amidase signature (AS) enzymes"/>
    <property type="match status" value="1"/>
</dbReference>
<evidence type="ECO:0000313" key="3">
    <source>
        <dbReference type="Proteomes" id="UP001518989"/>
    </source>
</evidence>
<accession>A0ABS3KRL2</accession>
<dbReference type="NCBIfam" id="NF006169">
    <property type="entry name" value="PRK08310.1"/>
    <property type="match status" value="1"/>
</dbReference>
<comment type="caution">
    <text evidence="2">The sequence shown here is derived from an EMBL/GenBank/DDBJ whole genome shotgun (WGS) entry which is preliminary data.</text>
</comment>
<dbReference type="Gene3D" id="3.90.1300.10">
    <property type="entry name" value="Amidase signature (AS) domain"/>
    <property type="match status" value="1"/>
</dbReference>